<keyword evidence="3" id="KW-1185">Reference proteome</keyword>
<accession>A0AAW2EGZ8</accession>
<dbReference type="Proteomes" id="UP001430953">
    <property type="component" value="Unassembled WGS sequence"/>
</dbReference>
<organism evidence="2 3">
    <name type="scientific">Cardiocondyla obscurior</name>
    <dbReference type="NCBI Taxonomy" id="286306"/>
    <lineage>
        <taxon>Eukaryota</taxon>
        <taxon>Metazoa</taxon>
        <taxon>Ecdysozoa</taxon>
        <taxon>Arthropoda</taxon>
        <taxon>Hexapoda</taxon>
        <taxon>Insecta</taxon>
        <taxon>Pterygota</taxon>
        <taxon>Neoptera</taxon>
        <taxon>Endopterygota</taxon>
        <taxon>Hymenoptera</taxon>
        <taxon>Apocrita</taxon>
        <taxon>Aculeata</taxon>
        <taxon>Formicoidea</taxon>
        <taxon>Formicidae</taxon>
        <taxon>Myrmicinae</taxon>
        <taxon>Cardiocondyla</taxon>
    </lineage>
</organism>
<reference evidence="2 3" key="1">
    <citation type="submission" date="2023-03" db="EMBL/GenBank/DDBJ databases">
        <title>High recombination rates correlate with genetic variation in Cardiocondyla obscurior ants.</title>
        <authorList>
            <person name="Errbii M."/>
        </authorList>
    </citation>
    <scope>NUCLEOTIDE SEQUENCE [LARGE SCALE GENOMIC DNA]</scope>
    <source>
        <strain evidence="2">Alpha-2009</strain>
        <tissue evidence="2">Whole body</tissue>
    </source>
</reference>
<evidence type="ECO:0000313" key="3">
    <source>
        <dbReference type="Proteomes" id="UP001430953"/>
    </source>
</evidence>
<feature type="region of interest" description="Disordered" evidence="1">
    <location>
        <begin position="23"/>
        <end position="75"/>
    </location>
</feature>
<proteinExistence type="predicted"/>
<comment type="caution">
    <text evidence="2">The sequence shown here is derived from an EMBL/GenBank/DDBJ whole genome shotgun (WGS) entry which is preliminary data.</text>
</comment>
<dbReference type="EMBL" id="JADYXP020000024">
    <property type="protein sequence ID" value="KAL0101621.1"/>
    <property type="molecule type" value="Genomic_DNA"/>
</dbReference>
<protein>
    <submittedName>
        <fullName evidence="2">Uncharacterized protein</fullName>
    </submittedName>
</protein>
<evidence type="ECO:0000256" key="1">
    <source>
        <dbReference type="SAM" id="MobiDB-lite"/>
    </source>
</evidence>
<feature type="compositionally biased region" description="Basic and acidic residues" evidence="1">
    <location>
        <begin position="28"/>
        <end position="45"/>
    </location>
</feature>
<dbReference type="AlphaFoldDB" id="A0AAW2EGZ8"/>
<name>A0AAW2EGZ8_9HYME</name>
<sequence length="75" mass="8250">MIAFMGEERVLRGGDNVPVAATEASLSEIKHDEPPRRLGGEEERRRGHGGNFTLPSRFCPAAAPPPARARIHSRY</sequence>
<gene>
    <name evidence="2" type="ORF">PUN28_019038</name>
</gene>
<evidence type="ECO:0000313" key="2">
    <source>
        <dbReference type="EMBL" id="KAL0101621.1"/>
    </source>
</evidence>